<dbReference type="Pfam" id="PF01370">
    <property type="entry name" value="Epimerase"/>
    <property type="match status" value="1"/>
</dbReference>
<dbReference type="PANTHER" id="PTHR43725">
    <property type="entry name" value="UDP-GLUCOSE 4-EPIMERASE"/>
    <property type="match status" value="1"/>
</dbReference>
<dbReference type="PANTHER" id="PTHR43725:SF47">
    <property type="entry name" value="UDP-GLUCOSE 4-EPIMERASE"/>
    <property type="match status" value="1"/>
</dbReference>
<dbReference type="GO" id="GO:0005829">
    <property type="term" value="C:cytosol"/>
    <property type="evidence" value="ECO:0007669"/>
    <property type="project" value="TreeGrafter"/>
</dbReference>
<keyword evidence="7" id="KW-0413">Isomerase</keyword>
<keyword evidence="6" id="KW-0119">Carbohydrate metabolism</keyword>
<keyword evidence="5" id="KW-0520">NAD</keyword>
<evidence type="ECO:0000256" key="3">
    <source>
        <dbReference type="ARBA" id="ARBA00004947"/>
    </source>
</evidence>
<dbReference type="Gene3D" id="3.40.50.720">
    <property type="entry name" value="NAD(P)-binding Rossmann-like Domain"/>
    <property type="match status" value="1"/>
</dbReference>
<comment type="pathway">
    <text evidence="3">Carbohydrate metabolism; galactose metabolism.</text>
</comment>
<proteinExistence type="predicted"/>
<dbReference type="InterPro" id="IPR036291">
    <property type="entry name" value="NAD(P)-bd_dom_sf"/>
</dbReference>
<reference evidence="9 10" key="1">
    <citation type="journal article" date="2013" name="Curr. Biol.">
        <title>The Genome of the Foraminiferan Reticulomyxa filosa.</title>
        <authorList>
            <person name="Glockner G."/>
            <person name="Hulsmann N."/>
            <person name="Schleicher M."/>
            <person name="Noegel A.A."/>
            <person name="Eichinger L."/>
            <person name="Gallinger C."/>
            <person name="Pawlowski J."/>
            <person name="Sierra R."/>
            <person name="Euteneuer U."/>
            <person name="Pillet L."/>
            <person name="Moustafa A."/>
            <person name="Platzer M."/>
            <person name="Groth M."/>
            <person name="Szafranski K."/>
            <person name="Schliwa M."/>
        </authorList>
    </citation>
    <scope>NUCLEOTIDE SEQUENCE [LARGE SCALE GENOMIC DNA]</scope>
</reference>
<dbReference type="OrthoDB" id="9402762at2759"/>
<dbReference type="InterPro" id="IPR001509">
    <property type="entry name" value="Epimerase_deHydtase"/>
</dbReference>
<evidence type="ECO:0000256" key="7">
    <source>
        <dbReference type="ARBA" id="ARBA00023235"/>
    </source>
</evidence>
<evidence type="ECO:0000256" key="6">
    <source>
        <dbReference type="ARBA" id="ARBA00023144"/>
    </source>
</evidence>
<comment type="caution">
    <text evidence="9">The sequence shown here is derived from an EMBL/GenBank/DDBJ whole genome shotgun (WGS) entry which is preliminary data.</text>
</comment>
<gene>
    <name evidence="9" type="ORF">RFI_16715</name>
</gene>
<protein>
    <recommendedName>
        <fullName evidence="4">UDP-glucose 4-epimerase</fullName>
        <ecNumber evidence="4">5.1.3.2</ecNumber>
    </recommendedName>
</protein>
<sequence length="205" mass="23535">MIGEDPQGTPNNLMPFLTQVAVGRRPYLSVFGNDYPTTDGTGVRDYIHVTDLAQGHVAALENGFLRSDSIPPSSDNNAPRFFIFNLGSGYGTSVLQLLHALEKACGKKLEYKFKHALLLLLLLLLFWKEREDERKLHLFVLFTNTRVVPRREGDIAEMYADSTLAEKSIHWKAKLSVEKACKFINFKKKKKKKREKKIDFYTFFF</sequence>
<keyword evidence="6" id="KW-0299">Galactose metabolism</keyword>
<evidence type="ECO:0000313" key="9">
    <source>
        <dbReference type="EMBL" id="ETO20503.1"/>
    </source>
</evidence>
<evidence type="ECO:0000313" key="10">
    <source>
        <dbReference type="Proteomes" id="UP000023152"/>
    </source>
</evidence>
<evidence type="ECO:0000259" key="8">
    <source>
        <dbReference type="Pfam" id="PF01370"/>
    </source>
</evidence>
<dbReference type="Gene3D" id="3.90.25.10">
    <property type="entry name" value="UDP-galactose 4-epimerase, domain 1"/>
    <property type="match status" value="2"/>
</dbReference>
<organism evidence="9 10">
    <name type="scientific">Reticulomyxa filosa</name>
    <dbReference type="NCBI Taxonomy" id="46433"/>
    <lineage>
        <taxon>Eukaryota</taxon>
        <taxon>Sar</taxon>
        <taxon>Rhizaria</taxon>
        <taxon>Retaria</taxon>
        <taxon>Foraminifera</taxon>
        <taxon>Monothalamids</taxon>
        <taxon>Reticulomyxidae</taxon>
        <taxon>Reticulomyxa</taxon>
    </lineage>
</organism>
<comment type="catalytic activity">
    <reaction evidence="1">
        <text>UDP-alpha-D-glucose = UDP-alpha-D-galactose</text>
        <dbReference type="Rhea" id="RHEA:22168"/>
        <dbReference type="ChEBI" id="CHEBI:58885"/>
        <dbReference type="ChEBI" id="CHEBI:66914"/>
        <dbReference type="EC" id="5.1.3.2"/>
    </reaction>
</comment>
<evidence type="ECO:0000256" key="2">
    <source>
        <dbReference type="ARBA" id="ARBA00001911"/>
    </source>
</evidence>
<dbReference type="EMBL" id="ASPP01012542">
    <property type="protein sequence ID" value="ETO20503.1"/>
    <property type="molecule type" value="Genomic_DNA"/>
</dbReference>
<dbReference type="EC" id="5.1.3.2" evidence="4"/>
<dbReference type="AlphaFoldDB" id="X6N3M4"/>
<dbReference type="Proteomes" id="UP000023152">
    <property type="component" value="Unassembled WGS sequence"/>
</dbReference>
<dbReference type="GO" id="GO:0006012">
    <property type="term" value="P:galactose metabolic process"/>
    <property type="evidence" value="ECO:0007669"/>
    <property type="project" value="UniProtKB-KW"/>
</dbReference>
<dbReference type="SUPFAM" id="SSF51735">
    <property type="entry name" value="NAD(P)-binding Rossmann-fold domains"/>
    <property type="match status" value="1"/>
</dbReference>
<accession>X6N3M4</accession>
<evidence type="ECO:0000256" key="4">
    <source>
        <dbReference type="ARBA" id="ARBA00013189"/>
    </source>
</evidence>
<comment type="cofactor">
    <cofactor evidence="2">
        <name>NAD(+)</name>
        <dbReference type="ChEBI" id="CHEBI:57540"/>
    </cofactor>
</comment>
<keyword evidence="10" id="KW-1185">Reference proteome</keyword>
<evidence type="ECO:0000256" key="1">
    <source>
        <dbReference type="ARBA" id="ARBA00000083"/>
    </source>
</evidence>
<dbReference type="GO" id="GO:0003978">
    <property type="term" value="F:UDP-glucose 4-epimerase activity"/>
    <property type="evidence" value="ECO:0007669"/>
    <property type="project" value="UniProtKB-EC"/>
</dbReference>
<evidence type="ECO:0000256" key="5">
    <source>
        <dbReference type="ARBA" id="ARBA00023027"/>
    </source>
</evidence>
<name>X6N3M4_RETFI</name>
<feature type="domain" description="NAD-dependent epimerase/dehydratase" evidence="8">
    <location>
        <begin position="4"/>
        <end position="62"/>
    </location>
</feature>